<comment type="subcellular location">
    <subcellularLocation>
        <location evidence="2">Chromosome</location>
    </subcellularLocation>
    <subcellularLocation>
        <location evidence="1">Nucleus</location>
    </subcellularLocation>
</comment>
<evidence type="ECO:0000259" key="6">
    <source>
        <dbReference type="Pfam" id="PF25756"/>
    </source>
</evidence>
<dbReference type="EMBL" id="JALJOU010000004">
    <property type="protein sequence ID" value="KAK9843959.1"/>
    <property type="molecule type" value="Genomic_DNA"/>
</dbReference>
<protein>
    <recommendedName>
        <fullName evidence="6">INTS8 TPR repeats domain-containing protein</fullName>
    </recommendedName>
</protein>
<evidence type="ECO:0000256" key="3">
    <source>
        <dbReference type="ARBA" id="ARBA00007147"/>
    </source>
</evidence>
<dbReference type="AlphaFoldDB" id="A0AAW1SCC6"/>
<evidence type="ECO:0000313" key="8">
    <source>
        <dbReference type="Proteomes" id="UP001445335"/>
    </source>
</evidence>
<name>A0AAW1SCC6_9CHLO</name>
<keyword evidence="4" id="KW-0158">Chromosome</keyword>
<comment type="similarity">
    <text evidence="3">Belongs to the Integrator subunit 8 family.</text>
</comment>
<proteinExistence type="inferred from homology"/>
<keyword evidence="8" id="KW-1185">Reference proteome</keyword>
<keyword evidence="5" id="KW-0539">Nucleus</keyword>
<dbReference type="PANTHER" id="PTHR13350">
    <property type="entry name" value="INTEGRATOR COMPLEX SUBUNIT 8"/>
    <property type="match status" value="1"/>
</dbReference>
<dbReference type="PANTHER" id="PTHR13350:SF1">
    <property type="entry name" value="INTEGRATOR COMPLEX SUBUNIT 8"/>
    <property type="match status" value="1"/>
</dbReference>
<feature type="domain" description="INTS8 TPR repeats" evidence="6">
    <location>
        <begin position="104"/>
        <end position="260"/>
    </location>
</feature>
<dbReference type="InterPro" id="IPR038751">
    <property type="entry name" value="INTS8"/>
</dbReference>
<sequence length="263" mass="27628">MLDLPSDASKTPAPEEQAAACRRGVEALFGCLGAVPPPPPPPPLAPVAAATGGALARAQVFDSAPSLLTANADLAPRLTPGLAVIQVRLHGKSPAAHALAGRGLADMAWERQEFLAALRLYVQAAVLGEVGSAVGARPLLPPVVVHRMCDCLVSLAMPLPAAALLQLHHPLDHSGMVRLLQPPAPGHALAIPLQLHWAECMWELPLLEVLVHLAARHAWPGPVQAWLLALVQRTPLNAHNPPLVRAAAVAALRARLLRLLQTL</sequence>
<dbReference type="InterPro" id="IPR057980">
    <property type="entry name" value="TPR_INTS8"/>
</dbReference>
<organism evidence="7 8">
    <name type="scientific">Elliptochloris bilobata</name>
    <dbReference type="NCBI Taxonomy" id="381761"/>
    <lineage>
        <taxon>Eukaryota</taxon>
        <taxon>Viridiplantae</taxon>
        <taxon>Chlorophyta</taxon>
        <taxon>core chlorophytes</taxon>
        <taxon>Trebouxiophyceae</taxon>
        <taxon>Trebouxiophyceae incertae sedis</taxon>
        <taxon>Elliptochloris clade</taxon>
        <taxon>Elliptochloris</taxon>
    </lineage>
</organism>
<evidence type="ECO:0000313" key="7">
    <source>
        <dbReference type="EMBL" id="KAK9843959.1"/>
    </source>
</evidence>
<reference evidence="7 8" key="1">
    <citation type="journal article" date="2024" name="Nat. Commun.">
        <title>Phylogenomics reveals the evolutionary origins of lichenization in chlorophyte algae.</title>
        <authorList>
            <person name="Puginier C."/>
            <person name="Libourel C."/>
            <person name="Otte J."/>
            <person name="Skaloud P."/>
            <person name="Haon M."/>
            <person name="Grisel S."/>
            <person name="Petersen M."/>
            <person name="Berrin J.G."/>
            <person name="Delaux P.M."/>
            <person name="Dal Grande F."/>
            <person name="Keller J."/>
        </authorList>
    </citation>
    <scope>NUCLEOTIDE SEQUENCE [LARGE SCALE GENOMIC DNA]</scope>
    <source>
        <strain evidence="7 8">SAG 245.80</strain>
    </source>
</reference>
<evidence type="ECO:0000256" key="5">
    <source>
        <dbReference type="ARBA" id="ARBA00023242"/>
    </source>
</evidence>
<dbReference type="Proteomes" id="UP001445335">
    <property type="component" value="Unassembled WGS sequence"/>
</dbReference>
<dbReference type="GO" id="GO:0032039">
    <property type="term" value="C:integrator complex"/>
    <property type="evidence" value="ECO:0007669"/>
    <property type="project" value="TreeGrafter"/>
</dbReference>
<gene>
    <name evidence="7" type="ORF">WJX81_000512</name>
</gene>
<dbReference type="GO" id="GO:0005694">
    <property type="term" value="C:chromosome"/>
    <property type="evidence" value="ECO:0007669"/>
    <property type="project" value="UniProtKB-SubCell"/>
</dbReference>
<accession>A0AAW1SCC6</accession>
<dbReference type="Pfam" id="PF25756">
    <property type="entry name" value="TPR_INTS8"/>
    <property type="match status" value="1"/>
</dbReference>
<comment type="caution">
    <text evidence="7">The sequence shown here is derived from an EMBL/GenBank/DDBJ whole genome shotgun (WGS) entry which is preliminary data.</text>
</comment>
<evidence type="ECO:0000256" key="4">
    <source>
        <dbReference type="ARBA" id="ARBA00022454"/>
    </source>
</evidence>
<evidence type="ECO:0000256" key="1">
    <source>
        <dbReference type="ARBA" id="ARBA00004123"/>
    </source>
</evidence>
<dbReference type="GO" id="GO:0034472">
    <property type="term" value="P:snRNA 3'-end processing"/>
    <property type="evidence" value="ECO:0007669"/>
    <property type="project" value="InterPro"/>
</dbReference>
<evidence type="ECO:0000256" key="2">
    <source>
        <dbReference type="ARBA" id="ARBA00004286"/>
    </source>
</evidence>